<organism evidence="3 4">
    <name type="scientific">Rhizophlyctis rosea</name>
    <dbReference type="NCBI Taxonomy" id="64517"/>
    <lineage>
        <taxon>Eukaryota</taxon>
        <taxon>Fungi</taxon>
        <taxon>Fungi incertae sedis</taxon>
        <taxon>Chytridiomycota</taxon>
        <taxon>Chytridiomycota incertae sedis</taxon>
        <taxon>Chytridiomycetes</taxon>
        <taxon>Rhizophlyctidales</taxon>
        <taxon>Rhizophlyctidaceae</taxon>
        <taxon>Rhizophlyctis</taxon>
    </lineage>
</organism>
<evidence type="ECO:0008006" key="5">
    <source>
        <dbReference type="Google" id="ProtNLM"/>
    </source>
</evidence>
<feature type="compositionally biased region" description="Low complexity" evidence="1">
    <location>
        <begin position="174"/>
        <end position="185"/>
    </location>
</feature>
<evidence type="ECO:0000256" key="2">
    <source>
        <dbReference type="SAM" id="Phobius"/>
    </source>
</evidence>
<evidence type="ECO:0000313" key="4">
    <source>
        <dbReference type="Proteomes" id="UP001212841"/>
    </source>
</evidence>
<feature type="compositionally biased region" description="Polar residues" evidence="1">
    <location>
        <begin position="226"/>
        <end position="258"/>
    </location>
</feature>
<dbReference type="SUPFAM" id="SSF50044">
    <property type="entry name" value="SH3-domain"/>
    <property type="match status" value="1"/>
</dbReference>
<protein>
    <recommendedName>
        <fullName evidence="5">SH3 domain-containing protein</fullName>
    </recommendedName>
</protein>
<dbReference type="EMBL" id="JADGJD010001827">
    <property type="protein sequence ID" value="KAJ3037469.1"/>
    <property type="molecule type" value="Genomic_DNA"/>
</dbReference>
<feature type="transmembrane region" description="Helical" evidence="2">
    <location>
        <begin position="49"/>
        <end position="70"/>
    </location>
</feature>
<evidence type="ECO:0000313" key="3">
    <source>
        <dbReference type="EMBL" id="KAJ3037469.1"/>
    </source>
</evidence>
<feature type="compositionally biased region" description="Basic and acidic residues" evidence="1">
    <location>
        <begin position="389"/>
        <end position="405"/>
    </location>
</feature>
<name>A0AAD5S4T1_9FUNG</name>
<feature type="region of interest" description="Disordered" evidence="1">
    <location>
        <begin position="137"/>
        <end position="301"/>
    </location>
</feature>
<sequence length="518" mass="55626">MISYHIGSYYSKRGSAVYTPQSTLCDGTFGTCPTLDDSTATLSQSSSAAASPVVGLGGVFLAMVAVGALFGRKRAKSELKITPTNGKPSNGKSMEEARDPSTTPPPESRHRSQTMSSSWKSNFSFSKVMRGRKDSIIEEKADDDTSSDSSANASTKSVKTTDTKRSSSTKRSRSLSVSAPSSPIPFKTDEAPPLPTEPSSMTIRNLFVDKEKERQKERERKGKARSTSPIRPPLTSNASSSTIKTLNSPTATSPTTGQPFFPSPGMIPIVIPAGAPNPLDPQNTSSATTGSDLSDSDSTEETQIRIKLIYGPPPRNTGGSSTWLPPCEVGTLCRAVISHSPEEIDEMMLRRGELVRVEAFYEDGWVRVKLDDPLFGGGKGGLSGNWGVVEKEPKDSEKEEKESKPSRWAIVSKKTKKPKPTDSGVSSLNSSPSTSPKLSKSKSKKEAKIKAKPPGTLNLDRIMNGMVPWHCLQVATEEDLLERQRQFVALASAQSGVGSRSPLQESMKAGVFAAKMMA</sequence>
<feature type="compositionally biased region" description="Low complexity" evidence="1">
    <location>
        <begin position="284"/>
        <end position="293"/>
    </location>
</feature>
<keyword evidence="2" id="KW-0472">Membrane</keyword>
<accession>A0AAD5S4T1</accession>
<feature type="compositionally biased region" description="Low complexity" evidence="1">
    <location>
        <begin position="426"/>
        <end position="438"/>
    </location>
</feature>
<reference evidence="3" key="1">
    <citation type="submission" date="2020-05" db="EMBL/GenBank/DDBJ databases">
        <title>Phylogenomic resolution of chytrid fungi.</title>
        <authorList>
            <person name="Stajich J.E."/>
            <person name="Amses K."/>
            <person name="Simmons R."/>
            <person name="Seto K."/>
            <person name="Myers J."/>
            <person name="Bonds A."/>
            <person name="Quandt C.A."/>
            <person name="Barry K."/>
            <person name="Liu P."/>
            <person name="Grigoriev I."/>
            <person name="Longcore J.E."/>
            <person name="James T.Y."/>
        </authorList>
    </citation>
    <scope>NUCLEOTIDE SEQUENCE</scope>
    <source>
        <strain evidence="3">JEL0318</strain>
    </source>
</reference>
<dbReference type="AlphaFoldDB" id="A0AAD5S4T1"/>
<feature type="compositionally biased region" description="Polar residues" evidence="1">
    <location>
        <begin position="82"/>
        <end position="92"/>
    </location>
</feature>
<dbReference type="InterPro" id="IPR036028">
    <property type="entry name" value="SH3-like_dom_sf"/>
</dbReference>
<keyword evidence="2" id="KW-1133">Transmembrane helix</keyword>
<feature type="compositionally biased region" description="Low complexity" evidence="1">
    <location>
        <begin position="147"/>
        <end position="158"/>
    </location>
</feature>
<proteinExistence type="predicted"/>
<keyword evidence="2" id="KW-0812">Transmembrane</keyword>
<feature type="compositionally biased region" description="Basic and acidic residues" evidence="1">
    <location>
        <begin position="207"/>
        <end position="220"/>
    </location>
</feature>
<comment type="caution">
    <text evidence="3">The sequence shown here is derived from an EMBL/GenBank/DDBJ whole genome shotgun (WGS) entry which is preliminary data.</text>
</comment>
<feature type="region of interest" description="Disordered" evidence="1">
    <location>
        <begin position="381"/>
        <end position="457"/>
    </location>
</feature>
<feature type="region of interest" description="Disordered" evidence="1">
    <location>
        <begin position="79"/>
        <end position="123"/>
    </location>
</feature>
<dbReference type="Proteomes" id="UP001212841">
    <property type="component" value="Unassembled WGS sequence"/>
</dbReference>
<gene>
    <name evidence="3" type="ORF">HK097_003502</name>
</gene>
<evidence type="ECO:0000256" key="1">
    <source>
        <dbReference type="SAM" id="MobiDB-lite"/>
    </source>
</evidence>
<keyword evidence="4" id="KW-1185">Reference proteome</keyword>